<dbReference type="Proteomes" id="UP000199439">
    <property type="component" value="Unassembled WGS sequence"/>
</dbReference>
<evidence type="ECO:0000313" key="1">
    <source>
        <dbReference type="EMBL" id="SFD20403.1"/>
    </source>
</evidence>
<accession>A0A1I1QM95</accession>
<proteinExistence type="predicted"/>
<dbReference type="EMBL" id="FOMI01000006">
    <property type="protein sequence ID" value="SFD20403.1"/>
    <property type="molecule type" value="Genomic_DNA"/>
</dbReference>
<name>A0A1I1QM95_9FLAO</name>
<dbReference type="STRING" id="870482.SAMN04487987_10674"/>
<dbReference type="AlphaFoldDB" id="A0A1I1QM95"/>
<gene>
    <name evidence="1" type="ORF">SAMN04487987_10674</name>
</gene>
<protein>
    <submittedName>
        <fullName evidence="1">Uncharacterized protein</fullName>
    </submittedName>
</protein>
<organism evidence="1 2">
    <name type="scientific">Algibacter pectinivorans</name>
    <dbReference type="NCBI Taxonomy" id="870482"/>
    <lineage>
        <taxon>Bacteria</taxon>
        <taxon>Pseudomonadati</taxon>
        <taxon>Bacteroidota</taxon>
        <taxon>Flavobacteriia</taxon>
        <taxon>Flavobacteriales</taxon>
        <taxon>Flavobacteriaceae</taxon>
        <taxon>Algibacter</taxon>
    </lineage>
</organism>
<keyword evidence="2" id="KW-1185">Reference proteome</keyword>
<reference evidence="2" key="1">
    <citation type="submission" date="2016-10" db="EMBL/GenBank/DDBJ databases">
        <authorList>
            <person name="Varghese N."/>
            <person name="Submissions S."/>
        </authorList>
    </citation>
    <scope>NUCLEOTIDE SEQUENCE [LARGE SCALE GENOMIC DNA]</scope>
    <source>
        <strain evidence="2">DSM 25730</strain>
    </source>
</reference>
<evidence type="ECO:0000313" key="2">
    <source>
        <dbReference type="Proteomes" id="UP000199439"/>
    </source>
</evidence>
<sequence>MRNNVTIYTKQWTSCLKASDWASYILYFIYCTDVYIKNYNIKKSDCEVGLFIFSDLINLKI</sequence>